<reference evidence="2 3" key="1">
    <citation type="submission" date="2019-06" db="EMBL/GenBank/DDBJ databases">
        <title>Streptomyces sporangiiformans sp. nov., a novel actinomycete isolated from soil in Mount Song.</title>
        <authorList>
            <person name="Han L."/>
        </authorList>
    </citation>
    <scope>NUCLEOTIDE SEQUENCE [LARGE SCALE GENOMIC DNA]</scope>
    <source>
        <strain evidence="2 3">NEAU-SSA 1</strain>
    </source>
</reference>
<evidence type="ECO:0000256" key="1">
    <source>
        <dbReference type="SAM" id="MobiDB-lite"/>
    </source>
</evidence>
<feature type="compositionally biased region" description="Basic residues" evidence="1">
    <location>
        <begin position="35"/>
        <end position="47"/>
    </location>
</feature>
<dbReference type="EMBL" id="VCHX02000026">
    <property type="protein sequence ID" value="TPQ24006.1"/>
    <property type="molecule type" value="Genomic_DNA"/>
</dbReference>
<gene>
    <name evidence="2" type="ORF">FGD71_001205</name>
</gene>
<sequence length="61" mass="6932">MLRRTSWAAEPRTAALLLVGCTLLRVHKYPHRRNGIGLTTKRHHTGHRPAGATREPDRARL</sequence>
<protein>
    <submittedName>
        <fullName evidence="2">Uncharacterized protein</fullName>
    </submittedName>
</protein>
<proteinExistence type="predicted"/>
<name>A0A505DRN9_9ACTN</name>
<keyword evidence="3" id="KW-1185">Reference proteome</keyword>
<accession>A0A505DRN9</accession>
<feature type="region of interest" description="Disordered" evidence="1">
    <location>
        <begin position="35"/>
        <end position="61"/>
    </location>
</feature>
<dbReference type="RefSeq" id="WP_119098460.1">
    <property type="nucleotide sequence ID" value="NZ_QXMJ01000026.1"/>
</dbReference>
<evidence type="ECO:0000313" key="3">
    <source>
        <dbReference type="Proteomes" id="UP000317378"/>
    </source>
</evidence>
<dbReference type="AlphaFoldDB" id="A0A505DRN9"/>
<dbReference type="Proteomes" id="UP000317378">
    <property type="component" value="Unassembled WGS sequence"/>
</dbReference>
<evidence type="ECO:0000313" key="2">
    <source>
        <dbReference type="EMBL" id="TPQ24006.1"/>
    </source>
</evidence>
<organism evidence="2 3">
    <name type="scientific">Streptomyces sporangiiformans</name>
    <dbReference type="NCBI Taxonomy" id="2315329"/>
    <lineage>
        <taxon>Bacteria</taxon>
        <taxon>Bacillati</taxon>
        <taxon>Actinomycetota</taxon>
        <taxon>Actinomycetes</taxon>
        <taxon>Kitasatosporales</taxon>
        <taxon>Streptomycetaceae</taxon>
        <taxon>Streptomyces</taxon>
    </lineage>
</organism>
<comment type="caution">
    <text evidence="2">The sequence shown here is derived from an EMBL/GenBank/DDBJ whole genome shotgun (WGS) entry which is preliminary data.</text>
</comment>